<accession>A0A0S4JH97</accession>
<dbReference type="Gene3D" id="3.30.450.40">
    <property type="match status" value="2"/>
</dbReference>
<feature type="region of interest" description="Disordered" evidence="2">
    <location>
        <begin position="31"/>
        <end position="131"/>
    </location>
</feature>
<dbReference type="EMBL" id="CYKH01001664">
    <property type="protein sequence ID" value="CUG88620.1"/>
    <property type="molecule type" value="Genomic_DNA"/>
</dbReference>
<dbReference type="InterPro" id="IPR029052">
    <property type="entry name" value="Metallo-depent_PP-like"/>
</dbReference>
<dbReference type="SUPFAM" id="SSF56300">
    <property type="entry name" value="Metallo-dependent phosphatases"/>
    <property type="match status" value="1"/>
</dbReference>
<dbReference type="PRINTS" id="PR01607">
    <property type="entry name" value="APYRASEFAMLY"/>
</dbReference>
<proteinExistence type="inferred from homology"/>
<feature type="compositionally biased region" description="Basic and acidic residues" evidence="2">
    <location>
        <begin position="992"/>
        <end position="1001"/>
    </location>
</feature>
<dbReference type="Pfam" id="PF02872">
    <property type="entry name" value="5_nucleotid_C"/>
    <property type="match status" value="1"/>
</dbReference>
<dbReference type="VEuPathDB" id="TriTrypDB:BSAL_16455"/>
<dbReference type="PANTHER" id="PTHR11575:SF48">
    <property type="entry name" value="5'-NUCLEOTIDASE"/>
    <property type="match status" value="1"/>
</dbReference>
<gene>
    <name evidence="4" type="ORF">BSAL_16455</name>
</gene>
<evidence type="ECO:0000256" key="2">
    <source>
        <dbReference type="SAM" id="MobiDB-lite"/>
    </source>
</evidence>
<dbReference type="SUPFAM" id="SSF55816">
    <property type="entry name" value="5'-nucleotidase (syn. UDP-sugar hydrolase), C-terminal domain"/>
    <property type="match status" value="1"/>
</dbReference>
<feature type="region of interest" description="Disordered" evidence="2">
    <location>
        <begin position="925"/>
        <end position="950"/>
    </location>
</feature>
<dbReference type="Gene3D" id="3.90.780.10">
    <property type="entry name" value="5'-Nucleotidase, C-terminal domain"/>
    <property type="match status" value="1"/>
</dbReference>
<reference evidence="5" key="1">
    <citation type="submission" date="2015-09" db="EMBL/GenBank/DDBJ databases">
        <authorList>
            <consortium name="Pathogen Informatics"/>
        </authorList>
    </citation>
    <scope>NUCLEOTIDE SEQUENCE [LARGE SCALE GENOMIC DNA]</scope>
    <source>
        <strain evidence="5">Lake Konstanz</strain>
    </source>
</reference>
<evidence type="ECO:0000256" key="1">
    <source>
        <dbReference type="ARBA" id="ARBA00006654"/>
    </source>
</evidence>
<feature type="compositionally biased region" description="Acidic residues" evidence="2">
    <location>
        <begin position="162"/>
        <end position="172"/>
    </location>
</feature>
<evidence type="ECO:0000313" key="4">
    <source>
        <dbReference type="EMBL" id="CUG88620.1"/>
    </source>
</evidence>
<feature type="region of interest" description="Disordered" evidence="2">
    <location>
        <begin position="988"/>
        <end position="1009"/>
    </location>
</feature>
<protein>
    <submittedName>
        <fullName evidence="4">5-nucleotidase domain-containing protein, putative</fullName>
    </submittedName>
</protein>
<feature type="region of interest" description="Disordered" evidence="2">
    <location>
        <begin position="154"/>
        <end position="183"/>
    </location>
</feature>
<evidence type="ECO:0000259" key="3">
    <source>
        <dbReference type="Pfam" id="PF02872"/>
    </source>
</evidence>
<sequence length="1442" mass="158903">MLPMRGRAPPLAGEPAYLPFAARTIGNRFGYEAANRSPHQSPTPPLARRQRPNSASRYILSDSTSRLPQDAMTTPQRPQSATTRKEQERSKKSPTSIRAAEVVVPNAPQLEPHSPPGPSRPMSAPTGRRHERAPAVVLMSPAPQATEVVEHTRNVRANPLDVPEDNDDDDNESPNIPVVAELNDSNSNSISTHEVVVRAFSDNKLGEQTSPPLSGVTTPGNEMIDTPRSLSNGPKSQSSKNFLNKMRGLGSAAVALARLQRIDHELSIDVLRERGFDVVNLDKMLDRLPRFVDLVRGKMMRRHLKLQRIREGNNSANSVTEQLRKLLSLNVTSSIEVLFDLSRSTSVALYLNGESLIPTPLPVGSSAAISDSYVKLIVGDGEEGLFVLHFQHIQSWEMSPSTSMLITFYPTAYSEVAPLQLEVTDTALMSSIVQHMSKQHHIGMQLVKRITAQKLDIVHFNDVYHLETFKYPNSPGVVGGASRFLSKLREIQLQRNPLILFSGDFMSPSLQSVLMRGKHIIDAFNLIGVHFGTFGNHEFDYGMEALQDCIQGQISGNFVFAGSNTQWVMSNMVDGDGKPLCGSLQYALTTWNGVRVGILGLSENWLPSCNQLAPHEAHYLDVFSEGERLARMLKEQGAACVIALTHSRLQTDKEMSQRCPTIDLILGGQHHFYKCDPKHRLIKSGEEFEFLSEIEVLIGEHGDVQTRSTAHPITRNIVPDLAMEKIIDRYETRVQQRMGKVIGITMTPLDCTEACCRFKEGLLPGFFCDVMAERSKADFAVLGGAAIAGKAIMPAGDITLGDVFNWFPGDTKIMTIRIPGSTVKKLLDVMVREVPAEAPSFPHPSRQLQFTINTMGTPTIVQDIFVKGAPLVSDAWYTVAVEDFVGLGKAKYKFIPKEGEQLVDEECAEQITYWIIEHFEAKKKRRSTSVSPSGSGLRALPPPVTNTRKSTVALMGTPGSAPLTSQPSRSDVTRGLTSIANAAVARSKMKRKSEAEHHNDRSGGMLQSVRLDASGPTLRSDQLLGIMEEVALFGGEASETLDSLSAALAAACARLVPCDVARCFHHHTATGTSCCVTQPCDAVRPTRVAAHPRLGTYHRVRETRLIYKTRGDVRADRFFHRASEGHPRGAVVQQLVTVPVLNDGGFATCVQLVNPAEPISAEHELVLTTFASQVSVLIYLAHQREVKENAEALQKKVLEAAVELLGNEDINQVKLFDQLANVSRLTRKIFDARIADVHMIDYGTKEAWTVTRTKTSKKSHEDVIVRKQLEDDFLIYQAVDSGLPTLQDPTALDFLQEDVDVSATMNVMSSHATERTPVLVIPIFAPGAEDVLCVLRMENRRGNTFFTSYDEEAAISFSAFAAVAIQTSSEVEALRTGVNRSQLKIFPTHELNRIRWKRGWGSVRSKLRTIISLEFQAMLGGLVDSGDAFQEDPVVTEASIEF</sequence>
<dbReference type="PANTHER" id="PTHR11575">
    <property type="entry name" value="5'-NUCLEOTIDASE-RELATED"/>
    <property type="match status" value="1"/>
</dbReference>
<dbReference type="OrthoDB" id="10252235at2759"/>
<dbReference type="InterPro" id="IPR029016">
    <property type="entry name" value="GAF-like_dom_sf"/>
</dbReference>
<dbReference type="GO" id="GO:0016787">
    <property type="term" value="F:hydrolase activity"/>
    <property type="evidence" value="ECO:0007669"/>
    <property type="project" value="InterPro"/>
</dbReference>
<organism evidence="4 5">
    <name type="scientific">Bodo saltans</name>
    <name type="common">Flagellated protozoan</name>
    <dbReference type="NCBI Taxonomy" id="75058"/>
    <lineage>
        <taxon>Eukaryota</taxon>
        <taxon>Discoba</taxon>
        <taxon>Euglenozoa</taxon>
        <taxon>Kinetoplastea</taxon>
        <taxon>Metakinetoplastina</taxon>
        <taxon>Eubodonida</taxon>
        <taxon>Bodonidae</taxon>
        <taxon>Bodo</taxon>
    </lineage>
</organism>
<dbReference type="SUPFAM" id="SSF55781">
    <property type="entry name" value="GAF domain-like"/>
    <property type="match status" value="2"/>
</dbReference>
<keyword evidence="5" id="KW-1185">Reference proteome</keyword>
<feature type="region of interest" description="Disordered" evidence="2">
    <location>
        <begin position="205"/>
        <end position="239"/>
    </location>
</feature>
<feature type="compositionally biased region" description="Polar residues" evidence="2">
    <location>
        <begin position="206"/>
        <end position="220"/>
    </location>
</feature>
<dbReference type="InterPro" id="IPR008334">
    <property type="entry name" value="5'-Nucleotdase_C"/>
</dbReference>
<name>A0A0S4JH97_BODSA</name>
<feature type="compositionally biased region" description="Polar residues" evidence="2">
    <location>
        <begin position="52"/>
        <end position="82"/>
    </location>
</feature>
<dbReference type="Gene3D" id="3.60.21.10">
    <property type="match status" value="1"/>
</dbReference>
<feature type="domain" description="5'-Nucleotidase C-terminal" evidence="3">
    <location>
        <begin position="743"/>
        <end position="893"/>
    </location>
</feature>
<feature type="compositionally biased region" description="Polar residues" evidence="2">
    <location>
        <begin position="228"/>
        <end position="239"/>
    </location>
</feature>
<dbReference type="Proteomes" id="UP000051952">
    <property type="component" value="Unassembled WGS sequence"/>
</dbReference>
<dbReference type="InterPro" id="IPR036907">
    <property type="entry name" value="5'-Nucleotdase_C_sf"/>
</dbReference>
<comment type="similarity">
    <text evidence="1">Belongs to the 5'-nucleotidase family.</text>
</comment>
<evidence type="ECO:0000313" key="5">
    <source>
        <dbReference type="Proteomes" id="UP000051952"/>
    </source>
</evidence>
<dbReference type="GO" id="GO:0009166">
    <property type="term" value="P:nucleotide catabolic process"/>
    <property type="evidence" value="ECO:0007669"/>
    <property type="project" value="InterPro"/>
</dbReference>
<dbReference type="InterPro" id="IPR006179">
    <property type="entry name" value="5_nucleotidase/apyrase"/>
</dbReference>